<gene>
    <name evidence="1" type="ORF">E2C01_053090</name>
</gene>
<organism evidence="1 2">
    <name type="scientific">Portunus trituberculatus</name>
    <name type="common">Swimming crab</name>
    <name type="synonym">Neptunus trituberculatus</name>
    <dbReference type="NCBI Taxonomy" id="210409"/>
    <lineage>
        <taxon>Eukaryota</taxon>
        <taxon>Metazoa</taxon>
        <taxon>Ecdysozoa</taxon>
        <taxon>Arthropoda</taxon>
        <taxon>Crustacea</taxon>
        <taxon>Multicrustacea</taxon>
        <taxon>Malacostraca</taxon>
        <taxon>Eumalacostraca</taxon>
        <taxon>Eucarida</taxon>
        <taxon>Decapoda</taxon>
        <taxon>Pleocyemata</taxon>
        <taxon>Brachyura</taxon>
        <taxon>Eubrachyura</taxon>
        <taxon>Portunoidea</taxon>
        <taxon>Portunidae</taxon>
        <taxon>Portuninae</taxon>
        <taxon>Portunus</taxon>
    </lineage>
</organism>
<evidence type="ECO:0000313" key="2">
    <source>
        <dbReference type="Proteomes" id="UP000324222"/>
    </source>
</evidence>
<dbReference type="Proteomes" id="UP000324222">
    <property type="component" value="Unassembled WGS sequence"/>
</dbReference>
<dbReference type="EMBL" id="VSRR010016228">
    <property type="protein sequence ID" value="MPC59075.1"/>
    <property type="molecule type" value="Genomic_DNA"/>
</dbReference>
<evidence type="ECO:0000313" key="1">
    <source>
        <dbReference type="EMBL" id="MPC59075.1"/>
    </source>
</evidence>
<reference evidence="1 2" key="1">
    <citation type="submission" date="2019-05" db="EMBL/GenBank/DDBJ databases">
        <title>Another draft genome of Portunus trituberculatus and its Hox gene families provides insights of decapod evolution.</title>
        <authorList>
            <person name="Jeong J.-H."/>
            <person name="Song I."/>
            <person name="Kim S."/>
            <person name="Choi T."/>
            <person name="Kim D."/>
            <person name="Ryu S."/>
            <person name="Kim W."/>
        </authorList>
    </citation>
    <scope>NUCLEOTIDE SEQUENCE [LARGE SCALE GENOMIC DNA]</scope>
    <source>
        <tissue evidence="1">Muscle</tissue>
    </source>
</reference>
<proteinExistence type="predicted"/>
<name>A0A5B7GNJ8_PORTR</name>
<sequence>MNRSIQKAATLKALLGKRQPALPCPSCLVRRCTAVCYTEKQVTPHVFEMRDVVTLYTHSPLYCF</sequence>
<accession>A0A5B7GNJ8</accession>
<comment type="caution">
    <text evidence="1">The sequence shown here is derived from an EMBL/GenBank/DDBJ whole genome shotgun (WGS) entry which is preliminary data.</text>
</comment>
<protein>
    <submittedName>
        <fullName evidence="1">Uncharacterized protein</fullName>
    </submittedName>
</protein>
<keyword evidence="2" id="KW-1185">Reference proteome</keyword>
<dbReference type="AlphaFoldDB" id="A0A5B7GNJ8"/>